<comment type="caution">
    <text evidence="1">The sequence shown here is derived from an EMBL/GenBank/DDBJ whole genome shotgun (WGS) entry which is preliminary data.</text>
</comment>
<keyword evidence="2" id="KW-1185">Reference proteome</keyword>
<organism evidence="1 2">
    <name type="scientific">Trichinella papuae</name>
    <dbReference type="NCBI Taxonomy" id="268474"/>
    <lineage>
        <taxon>Eukaryota</taxon>
        <taxon>Metazoa</taxon>
        <taxon>Ecdysozoa</taxon>
        <taxon>Nematoda</taxon>
        <taxon>Enoplea</taxon>
        <taxon>Dorylaimia</taxon>
        <taxon>Trichinellida</taxon>
        <taxon>Trichinellidae</taxon>
        <taxon>Trichinella</taxon>
    </lineage>
</organism>
<dbReference type="AlphaFoldDB" id="A0A0V1LXJ6"/>
<accession>A0A0V1LXJ6</accession>
<gene>
    <name evidence="1" type="ORF">T10_9765</name>
</gene>
<reference evidence="1 2" key="1">
    <citation type="submission" date="2015-01" db="EMBL/GenBank/DDBJ databases">
        <title>Evolution of Trichinella species and genotypes.</title>
        <authorList>
            <person name="Korhonen P.K."/>
            <person name="Edoardo P."/>
            <person name="Giuseppe L.R."/>
            <person name="Gasser R.B."/>
        </authorList>
    </citation>
    <scope>NUCLEOTIDE SEQUENCE [LARGE SCALE GENOMIC DNA]</scope>
    <source>
        <strain evidence="1">ISS1980</strain>
    </source>
</reference>
<protein>
    <submittedName>
        <fullName evidence="1">Uncharacterized protein</fullName>
    </submittedName>
</protein>
<name>A0A0V1LXJ6_9BILA</name>
<dbReference type="EMBL" id="JYDO01001408">
    <property type="protein sequence ID" value="KRZ64166.1"/>
    <property type="molecule type" value="Genomic_DNA"/>
</dbReference>
<evidence type="ECO:0000313" key="2">
    <source>
        <dbReference type="Proteomes" id="UP000054843"/>
    </source>
</evidence>
<sequence length="31" mass="3779">MLFLNISKKTTKESAKYHLYLNRFRNKSDCE</sequence>
<dbReference type="Proteomes" id="UP000054843">
    <property type="component" value="Unassembled WGS sequence"/>
</dbReference>
<proteinExistence type="predicted"/>
<evidence type="ECO:0000313" key="1">
    <source>
        <dbReference type="EMBL" id="KRZ64166.1"/>
    </source>
</evidence>